<keyword evidence="4" id="KW-1185">Reference proteome</keyword>
<dbReference type="EMBL" id="KN837113">
    <property type="protein sequence ID" value="KIJ45034.1"/>
    <property type="molecule type" value="Genomic_DNA"/>
</dbReference>
<evidence type="ECO:0000256" key="2">
    <source>
        <dbReference type="SAM" id="MobiDB-lite"/>
    </source>
</evidence>
<keyword evidence="1" id="KW-0175">Coiled coil</keyword>
<accession>A0A0C9VDC6</accession>
<evidence type="ECO:0000256" key="1">
    <source>
        <dbReference type="SAM" id="Coils"/>
    </source>
</evidence>
<organism evidence="3 4">
    <name type="scientific">Sphaerobolus stellatus (strain SS14)</name>
    <dbReference type="NCBI Taxonomy" id="990650"/>
    <lineage>
        <taxon>Eukaryota</taxon>
        <taxon>Fungi</taxon>
        <taxon>Dikarya</taxon>
        <taxon>Basidiomycota</taxon>
        <taxon>Agaricomycotina</taxon>
        <taxon>Agaricomycetes</taxon>
        <taxon>Phallomycetidae</taxon>
        <taxon>Geastrales</taxon>
        <taxon>Sphaerobolaceae</taxon>
        <taxon>Sphaerobolus</taxon>
    </lineage>
</organism>
<reference evidence="3 4" key="1">
    <citation type="submission" date="2014-06" db="EMBL/GenBank/DDBJ databases">
        <title>Evolutionary Origins and Diversification of the Mycorrhizal Mutualists.</title>
        <authorList>
            <consortium name="DOE Joint Genome Institute"/>
            <consortium name="Mycorrhizal Genomics Consortium"/>
            <person name="Kohler A."/>
            <person name="Kuo A."/>
            <person name="Nagy L.G."/>
            <person name="Floudas D."/>
            <person name="Copeland A."/>
            <person name="Barry K.W."/>
            <person name="Cichocki N."/>
            <person name="Veneault-Fourrey C."/>
            <person name="LaButti K."/>
            <person name="Lindquist E.A."/>
            <person name="Lipzen A."/>
            <person name="Lundell T."/>
            <person name="Morin E."/>
            <person name="Murat C."/>
            <person name="Riley R."/>
            <person name="Ohm R."/>
            <person name="Sun H."/>
            <person name="Tunlid A."/>
            <person name="Henrissat B."/>
            <person name="Grigoriev I.V."/>
            <person name="Hibbett D.S."/>
            <person name="Martin F."/>
        </authorList>
    </citation>
    <scope>NUCLEOTIDE SEQUENCE [LARGE SCALE GENOMIC DNA]</scope>
    <source>
        <strain evidence="3 4">SS14</strain>
    </source>
</reference>
<evidence type="ECO:0000313" key="4">
    <source>
        <dbReference type="Proteomes" id="UP000054279"/>
    </source>
</evidence>
<evidence type="ECO:0000313" key="3">
    <source>
        <dbReference type="EMBL" id="KIJ45034.1"/>
    </source>
</evidence>
<feature type="region of interest" description="Disordered" evidence="2">
    <location>
        <begin position="316"/>
        <end position="356"/>
    </location>
</feature>
<gene>
    <name evidence="3" type="ORF">M422DRAFT_251232</name>
</gene>
<dbReference type="OrthoDB" id="3267196at2759"/>
<proteinExistence type="predicted"/>
<dbReference type="AlphaFoldDB" id="A0A0C9VDC6"/>
<dbReference type="HOGENOM" id="CLU_050101_0_0_1"/>
<name>A0A0C9VDC6_SPHS4</name>
<sequence>MTISRIYCNRETRQAFRLIWGGWLNALEKATGKRLKMKVIHKEGKLGTMLMDGSAPQIQGLGDVLIKENNPSVSGIHTMDAMRIVIPLVRTCDWHFKHNLDPLSEVLTKEEMDRIRLFRFLITQEEMDEFIEWASTHEEKKLRDWIANKVAHPWYIPSLCRHFSQIPQLDWDLSPADNNLNETSHPATNKATGIGLTLVEVIETTKPYDLQVYTDRKKLDETCVQRNLHNTIMHRLASNGRRMNSRALRSNEDHEMRVKLTAITQQLAEVNEQKRALAARSKELREVKKQTSGGKNRKLKVAAGRRPTLPECGDIVRYSEKENQDPFVDTSGLSGPTPLQLDPALEPPPPSAYSSSFAPKPTLYSYPSFPPSTCPPAFYEGIAPVASSSTHHLHTTDFTWNVN</sequence>
<feature type="coiled-coil region" evidence="1">
    <location>
        <begin position="260"/>
        <end position="290"/>
    </location>
</feature>
<protein>
    <submittedName>
        <fullName evidence="3">Uncharacterized protein</fullName>
    </submittedName>
</protein>
<dbReference type="Proteomes" id="UP000054279">
    <property type="component" value="Unassembled WGS sequence"/>
</dbReference>